<keyword evidence="5" id="KW-0175">Coiled coil</keyword>
<feature type="coiled-coil region" evidence="5">
    <location>
        <begin position="65"/>
        <end position="105"/>
    </location>
</feature>
<evidence type="ECO:0000256" key="6">
    <source>
        <dbReference type="SAM" id="MobiDB-lite"/>
    </source>
</evidence>
<feature type="compositionally biased region" description="Basic and acidic residues" evidence="6">
    <location>
        <begin position="316"/>
        <end position="348"/>
    </location>
</feature>
<dbReference type="OrthoDB" id="9808025at2"/>
<gene>
    <name evidence="8" type="primary">mreC</name>
    <name evidence="8" type="ORF">F9K24_07620</name>
</gene>
<dbReference type="Pfam" id="PF04085">
    <property type="entry name" value="MreC"/>
    <property type="match status" value="1"/>
</dbReference>
<dbReference type="Gene3D" id="2.40.10.340">
    <property type="entry name" value="Rod shape-determining protein MreC, domain 1"/>
    <property type="match status" value="1"/>
</dbReference>
<protein>
    <recommendedName>
        <fullName evidence="2">Cell shape-determining protein MreC</fullName>
    </recommendedName>
    <alternativeName>
        <fullName evidence="4">Cell shape protein MreC</fullName>
    </alternativeName>
</protein>
<evidence type="ECO:0000313" key="8">
    <source>
        <dbReference type="EMBL" id="KAB2933206.1"/>
    </source>
</evidence>
<dbReference type="GO" id="GO:0005886">
    <property type="term" value="C:plasma membrane"/>
    <property type="evidence" value="ECO:0007669"/>
    <property type="project" value="TreeGrafter"/>
</dbReference>
<accession>A0A833LXQ8</accession>
<organism evidence="8 9">
    <name type="scientific">Leptonema illini</name>
    <dbReference type="NCBI Taxonomy" id="183"/>
    <lineage>
        <taxon>Bacteria</taxon>
        <taxon>Pseudomonadati</taxon>
        <taxon>Spirochaetota</taxon>
        <taxon>Spirochaetia</taxon>
        <taxon>Leptospirales</taxon>
        <taxon>Leptospiraceae</taxon>
        <taxon>Leptonema</taxon>
    </lineage>
</organism>
<evidence type="ECO:0000256" key="5">
    <source>
        <dbReference type="SAM" id="Coils"/>
    </source>
</evidence>
<dbReference type="InterPro" id="IPR007221">
    <property type="entry name" value="MreC"/>
</dbReference>
<evidence type="ECO:0000256" key="4">
    <source>
        <dbReference type="ARBA" id="ARBA00032089"/>
    </source>
</evidence>
<feature type="domain" description="Rod shape-determining protein MreC beta-barrel core" evidence="7">
    <location>
        <begin position="124"/>
        <end position="290"/>
    </location>
</feature>
<sequence length="367" mass="41541">MLWDILWRNKNTFSLSFCLLFSITGMIWQSNPLTGAVGFFGKLADRMSGAINSGVSLPGDAFKRISQYTDLQAKYDRALTQLEENRNNIDKYEQLKQENDRLRAALAFPPHSEYTEVKAEVLGIRLNSITPRILINRGSDQGIEPFMPVYTYTTDENKNLIRSVVGIIAVVDRSTSIVQPLQHPDMRLGVRIVSTGQWAMLEGDSENLRRLKLRYITRDAAPDSTVFKDPLPDVEKSTIITSGGGGIFPPGIPVGQIIQKGEIDEESGGFLTAYVRPYADLDRLDYVIVMRKKPDDWSERIQKDYSLVDNLSTEFGKPEYPDLPEEKKKPERPQRAEKPEEEKTEKPEQPPADTPGRRLKNLQPQGQ</sequence>
<evidence type="ECO:0000256" key="3">
    <source>
        <dbReference type="ARBA" id="ARBA00022960"/>
    </source>
</evidence>
<dbReference type="EMBL" id="WBUI01000006">
    <property type="protein sequence ID" value="KAB2933206.1"/>
    <property type="molecule type" value="Genomic_DNA"/>
</dbReference>
<proteinExistence type="inferred from homology"/>
<evidence type="ECO:0000256" key="1">
    <source>
        <dbReference type="ARBA" id="ARBA00009369"/>
    </source>
</evidence>
<comment type="similarity">
    <text evidence="1">Belongs to the MreC family.</text>
</comment>
<dbReference type="GO" id="GO:0008360">
    <property type="term" value="P:regulation of cell shape"/>
    <property type="evidence" value="ECO:0007669"/>
    <property type="project" value="UniProtKB-KW"/>
</dbReference>
<keyword evidence="3" id="KW-0133">Cell shape</keyword>
<dbReference type="InterPro" id="IPR055342">
    <property type="entry name" value="MreC_beta-barrel_core"/>
</dbReference>
<dbReference type="NCBIfam" id="TIGR00219">
    <property type="entry name" value="mreC"/>
    <property type="match status" value="1"/>
</dbReference>
<dbReference type="AlphaFoldDB" id="A0A833LXQ8"/>
<dbReference type="PANTHER" id="PTHR34138">
    <property type="entry name" value="CELL SHAPE-DETERMINING PROTEIN MREC"/>
    <property type="match status" value="1"/>
</dbReference>
<reference evidence="8 9" key="1">
    <citation type="submission" date="2019-10" db="EMBL/GenBank/DDBJ databases">
        <title>Extracellular Electron Transfer in a Candidatus Methanoperedens spp. Enrichment Culture.</title>
        <authorList>
            <person name="Berger S."/>
            <person name="Rangel Shaw D."/>
            <person name="Berben T."/>
            <person name="In 'T Zandt M."/>
            <person name="Frank J."/>
            <person name="Reimann J."/>
            <person name="Jetten M.S.M."/>
            <person name="Welte C.U."/>
        </authorList>
    </citation>
    <scope>NUCLEOTIDE SEQUENCE [LARGE SCALE GENOMIC DNA]</scope>
    <source>
        <strain evidence="8">SB12</strain>
    </source>
</reference>
<comment type="caution">
    <text evidence="8">The sequence shown here is derived from an EMBL/GenBank/DDBJ whole genome shotgun (WGS) entry which is preliminary data.</text>
</comment>
<name>A0A833LXQ8_9LEPT</name>
<dbReference type="PANTHER" id="PTHR34138:SF1">
    <property type="entry name" value="CELL SHAPE-DETERMINING PROTEIN MREC"/>
    <property type="match status" value="1"/>
</dbReference>
<dbReference type="InterPro" id="IPR042175">
    <property type="entry name" value="Cell/Rod_MreC_2"/>
</dbReference>
<evidence type="ECO:0000313" key="9">
    <source>
        <dbReference type="Proteomes" id="UP000460298"/>
    </source>
</evidence>
<evidence type="ECO:0000259" key="7">
    <source>
        <dbReference type="Pfam" id="PF04085"/>
    </source>
</evidence>
<dbReference type="Gene3D" id="2.40.10.350">
    <property type="entry name" value="Rod shape-determining protein MreC, domain 2"/>
    <property type="match status" value="1"/>
</dbReference>
<dbReference type="InterPro" id="IPR042177">
    <property type="entry name" value="Cell/Rod_1"/>
</dbReference>
<evidence type="ECO:0000256" key="2">
    <source>
        <dbReference type="ARBA" id="ARBA00013855"/>
    </source>
</evidence>
<feature type="region of interest" description="Disordered" evidence="6">
    <location>
        <begin position="312"/>
        <end position="367"/>
    </location>
</feature>
<dbReference type="Proteomes" id="UP000460298">
    <property type="component" value="Unassembled WGS sequence"/>
</dbReference>
<dbReference type="RefSeq" id="WP_002772314.1">
    <property type="nucleotide sequence ID" value="NZ_JQDG01000056.1"/>
</dbReference>